<keyword evidence="1" id="KW-0812">Transmembrane</keyword>
<comment type="caution">
    <text evidence="2">The sequence shown here is derived from an EMBL/GenBank/DDBJ whole genome shotgun (WGS) entry which is preliminary data.</text>
</comment>
<name>X0SNH0_9ZZZZ</name>
<dbReference type="AlphaFoldDB" id="X0SNH0"/>
<keyword evidence="1" id="KW-0472">Membrane</keyword>
<feature type="transmembrane region" description="Helical" evidence="1">
    <location>
        <begin position="12"/>
        <end position="35"/>
    </location>
</feature>
<protein>
    <submittedName>
        <fullName evidence="2">Uncharacterized protein</fullName>
    </submittedName>
</protein>
<sequence length="58" mass="6428">MIGVKIVKTKVLIKGIMVATIVALPKVILFFISLLNRYIRVGRVPEKKGVMPPAKLLI</sequence>
<proteinExistence type="predicted"/>
<reference evidence="2" key="1">
    <citation type="journal article" date="2014" name="Front. Microbiol.">
        <title>High frequency of phylogenetically diverse reductive dehalogenase-homologous genes in deep subseafloor sedimentary metagenomes.</title>
        <authorList>
            <person name="Kawai M."/>
            <person name="Futagami T."/>
            <person name="Toyoda A."/>
            <person name="Takaki Y."/>
            <person name="Nishi S."/>
            <person name="Hori S."/>
            <person name="Arai W."/>
            <person name="Tsubouchi T."/>
            <person name="Morono Y."/>
            <person name="Uchiyama I."/>
            <person name="Ito T."/>
            <person name="Fujiyama A."/>
            <person name="Inagaki F."/>
            <person name="Takami H."/>
        </authorList>
    </citation>
    <scope>NUCLEOTIDE SEQUENCE</scope>
    <source>
        <strain evidence="2">Expedition CK06-06</strain>
    </source>
</reference>
<organism evidence="2">
    <name type="scientific">marine sediment metagenome</name>
    <dbReference type="NCBI Taxonomy" id="412755"/>
    <lineage>
        <taxon>unclassified sequences</taxon>
        <taxon>metagenomes</taxon>
        <taxon>ecological metagenomes</taxon>
    </lineage>
</organism>
<keyword evidence="1" id="KW-1133">Transmembrane helix</keyword>
<gene>
    <name evidence="2" type="ORF">S01H1_01750</name>
</gene>
<dbReference type="EMBL" id="BARS01000788">
    <property type="protein sequence ID" value="GAF82599.1"/>
    <property type="molecule type" value="Genomic_DNA"/>
</dbReference>
<accession>X0SNH0</accession>
<evidence type="ECO:0000256" key="1">
    <source>
        <dbReference type="SAM" id="Phobius"/>
    </source>
</evidence>
<evidence type="ECO:0000313" key="2">
    <source>
        <dbReference type="EMBL" id="GAF82599.1"/>
    </source>
</evidence>